<feature type="non-terminal residue" evidence="10">
    <location>
        <position position="240"/>
    </location>
</feature>
<dbReference type="PRINTS" id="PR00249">
    <property type="entry name" value="GPCRSECRETIN"/>
</dbReference>
<evidence type="ECO:0000313" key="10">
    <source>
        <dbReference type="EMBL" id="KAK7493196.1"/>
    </source>
</evidence>
<comment type="subcellular location">
    <subcellularLocation>
        <location evidence="1">Cell membrane</location>
        <topology evidence="1">Multi-pass membrane protein</topology>
    </subcellularLocation>
</comment>
<evidence type="ECO:0000256" key="7">
    <source>
        <dbReference type="ARBA" id="ARBA00023180"/>
    </source>
</evidence>
<dbReference type="PROSITE" id="PS50227">
    <property type="entry name" value="G_PROTEIN_RECEP_F2_3"/>
    <property type="match status" value="1"/>
</dbReference>
<evidence type="ECO:0000256" key="2">
    <source>
        <dbReference type="ARBA" id="ARBA00005314"/>
    </source>
</evidence>
<keyword evidence="4 8" id="KW-0812">Transmembrane</keyword>
<dbReference type="InterPro" id="IPR001879">
    <property type="entry name" value="GPCR_2_extracellular_dom"/>
</dbReference>
<name>A0ABD0L144_9CAEN</name>
<reference evidence="10 11" key="1">
    <citation type="journal article" date="2023" name="Sci. Data">
        <title>Genome assembly of the Korean intertidal mud-creeper Batillaria attramentaria.</title>
        <authorList>
            <person name="Patra A.K."/>
            <person name="Ho P.T."/>
            <person name="Jun S."/>
            <person name="Lee S.J."/>
            <person name="Kim Y."/>
            <person name="Won Y.J."/>
        </authorList>
    </citation>
    <scope>NUCLEOTIDE SEQUENCE [LARGE SCALE GENOMIC DNA]</scope>
    <source>
        <strain evidence="10">Wonlab-2016</strain>
    </source>
</reference>
<dbReference type="Pfam" id="PF02793">
    <property type="entry name" value="HRM"/>
    <property type="match status" value="1"/>
</dbReference>
<feature type="transmembrane region" description="Helical" evidence="8">
    <location>
        <begin position="155"/>
        <end position="178"/>
    </location>
</feature>
<dbReference type="SUPFAM" id="SSF111418">
    <property type="entry name" value="Hormone receptor domain"/>
    <property type="match status" value="1"/>
</dbReference>
<dbReference type="InterPro" id="IPR017983">
    <property type="entry name" value="GPCR_2_secretin-like_CS"/>
</dbReference>
<dbReference type="InterPro" id="IPR000832">
    <property type="entry name" value="GPCR_2_secretin-like"/>
</dbReference>
<gene>
    <name evidence="10" type="ORF">BaRGS_00015533</name>
</gene>
<dbReference type="Pfam" id="PF00002">
    <property type="entry name" value="7tm_2"/>
    <property type="match status" value="1"/>
</dbReference>
<dbReference type="Proteomes" id="UP001519460">
    <property type="component" value="Unassembled WGS sequence"/>
</dbReference>
<evidence type="ECO:0000256" key="8">
    <source>
        <dbReference type="SAM" id="Phobius"/>
    </source>
</evidence>
<organism evidence="10 11">
    <name type="scientific">Batillaria attramentaria</name>
    <dbReference type="NCBI Taxonomy" id="370345"/>
    <lineage>
        <taxon>Eukaryota</taxon>
        <taxon>Metazoa</taxon>
        <taxon>Spiralia</taxon>
        <taxon>Lophotrochozoa</taxon>
        <taxon>Mollusca</taxon>
        <taxon>Gastropoda</taxon>
        <taxon>Caenogastropoda</taxon>
        <taxon>Sorbeoconcha</taxon>
        <taxon>Cerithioidea</taxon>
        <taxon>Batillariidae</taxon>
        <taxon>Batillaria</taxon>
    </lineage>
</organism>
<evidence type="ECO:0000256" key="5">
    <source>
        <dbReference type="ARBA" id="ARBA00022989"/>
    </source>
</evidence>
<evidence type="ECO:0000259" key="9">
    <source>
        <dbReference type="PROSITE" id="PS50227"/>
    </source>
</evidence>
<accession>A0ABD0L144</accession>
<dbReference type="PANTHER" id="PTHR45620:SF1">
    <property type="entry name" value="G-PROTEIN COUPLED RECEPTORS FAMILY 2 PROFILE 2 DOMAIN-CONTAINING PROTEIN"/>
    <property type="match status" value="1"/>
</dbReference>
<evidence type="ECO:0000256" key="6">
    <source>
        <dbReference type="ARBA" id="ARBA00023136"/>
    </source>
</evidence>
<dbReference type="PROSITE" id="PS00649">
    <property type="entry name" value="G_PROTEIN_RECEP_F2_1"/>
    <property type="match status" value="1"/>
</dbReference>
<dbReference type="Gene3D" id="1.20.1070.10">
    <property type="entry name" value="Rhodopsin 7-helix transmembrane proteins"/>
    <property type="match status" value="1"/>
</dbReference>
<proteinExistence type="inferred from homology"/>
<keyword evidence="6 8" id="KW-0472">Membrane</keyword>
<dbReference type="SMART" id="SM00008">
    <property type="entry name" value="HormR"/>
    <property type="match status" value="1"/>
</dbReference>
<sequence length="240" mass="27004">AVADLSSLVPKDRNRSCDQGGVIKLTPEEQAQRILEKYDECNNTYSFYQTTTPASNVGSQCPAVWDGVMCWPPTEAGVTVIRPCPDYVDGFLSHREYTGYPIITENASRTCTEDGEWFFNTEMNHTWTDFRNCLGKGTESAFPPLIRKHLGRIKLMYNIGYGISLASLVLAVAIMLCFKSHVTFKKLHCPRNTIHLNLFASFILRATMSFMKENLLVEGLGFHSDVIETDDGIQFKENSP</sequence>
<evidence type="ECO:0000256" key="4">
    <source>
        <dbReference type="ARBA" id="ARBA00022692"/>
    </source>
</evidence>
<keyword evidence="7" id="KW-0325">Glycoprotein</keyword>
<keyword evidence="11" id="KW-1185">Reference proteome</keyword>
<evidence type="ECO:0000313" key="11">
    <source>
        <dbReference type="Proteomes" id="UP001519460"/>
    </source>
</evidence>
<dbReference type="Gene3D" id="4.10.1240.10">
    <property type="entry name" value="GPCR, family 2, extracellular hormone receptor domain"/>
    <property type="match status" value="1"/>
</dbReference>
<keyword evidence="5 8" id="KW-1133">Transmembrane helix</keyword>
<dbReference type="InterPro" id="IPR050332">
    <property type="entry name" value="GPCR_2"/>
</dbReference>
<dbReference type="PANTHER" id="PTHR45620">
    <property type="entry name" value="PDF RECEPTOR-LIKE PROTEIN-RELATED"/>
    <property type="match status" value="1"/>
</dbReference>
<dbReference type="InterPro" id="IPR036445">
    <property type="entry name" value="GPCR_2_extracell_dom_sf"/>
</dbReference>
<dbReference type="AlphaFoldDB" id="A0ABD0L144"/>
<evidence type="ECO:0000256" key="3">
    <source>
        <dbReference type="ARBA" id="ARBA00022475"/>
    </source>
</evidence>
<feature type="non-terminal residue" evidence="10">
    <location>
        <position position="1"/>
    </location>
</feature>
<keyword evidence="3" id="KW-1003">Cell membrane</keyword>
<feature type="domain" description="G-protein coupled receptors family 2 profile 1" evidence="9">
    <location>
        <begin position="40"/>
        <end position="133"/>
    </location>
</feature>
<comment type="similarity">
    <text evidence="2">Belongs to the G-protein coupled receptor 2 family.</text>
</comment>
<protein>
    <recommendedName>
        <fullName evidence="9">G-protein coupled receptors family 2 profile 1 domain-containing protein</fullName>
    </recommendedName>
</protein>
<dbReference type="EMBL" id="JACVVK020000095">
    <property type="protein sequence ID" value="KAK7493196.1"/>
    <property type="molecule type" value="Genomic_DNA"/>
</dbReference>
<comment type="caution">
    <text evidence="10">The sequence shown here is derived from an EMBL/GenBank/DDBJ whole genome shotgun (WGS) entry which is preliminary data.</text>
</comment>
<evidence type="ECO:0000256" key="1">
    <source>
        <dbReference type="ARBA" id="ARBA00004651"/>
    </source>
</evidence>
<dbReference type="GO" id="GO:0005886">
    <property type="term" value="C:plasma membrane"/>
    <property type="evidence" value="ECO:0007669"/>
    <property type="project" value="UniProtKB-SubCell"/>
</dbReference>